<comment type="caution">
    <text evidence="1">The sequence shown here is derived from an EMBL/GenBank/DDBJ whole genome shotgun (WGS) entry which is preliminary data.</text>
</comment>
<dbReference type="AlphaFoldDB" id="A0A2H9T2N0"/>
<dbReference type="EMBL" id="NSIT01000559">
    <property type="protein sequence ID" value="PJE77485.1"/>
    <property type="molecule type" value="Genomic_DNA"/>
</dbReference>
<protein>
    <submittedName>
        <fullName evidence="1">Uncharacterized protein</fullName>
    </submittedName>
</protein>
<reference evidence="1" key="1">
    <citation type="journal article" date="2017" name="Appl. Environ. Microbiol.">
        <title>Molecular characterization of an Endozoicomonas-like organism causing infection in king scallop Pecten maximus L.</title>
        <authorList>
            <person name="Cano I."/>
            <person name="van Aerle R."/>
            <person name="Ross S."/>
            <person name="Verner-Jeffreys D.W."/>
            <person name="Paley R.K."/>
            <person name="Rimmer G."/>
            <person name="Ryder D."/>
            <person name="Hooper P."/>
            <person name="Stone D."/>
            <person name="Feist S.W."/>
        </authorList>
    </citation>
    <scope>NUCLEOTIDE SEQUENCE</scope>
</reference>
<name>A0A2H9T2N0_9ZZZZ</name>
<gene>
    <name evidence="1" type="ORF">CI610_03591</name>
</gene>
<accession>A0A2H9T2N0</accession>
<proteinExistence type="predicted"/>
<sequence>MSVCLSVTKLEAFRLYFLKTITEYVFKRRFKTQPEREMCGI</sequence>
<organism evidence="1">
    <name type="scientific">invertebrate metagenome</name>
    <dbReference type="NCBI Taxonomy" id="1711999"/>
    <lineage>
        <taxon>unclassified sequences</taxon>
        <taxon>metagenomes</taxon>
        <taxon>organismal metagenomes</taxon>
    </lineage>
</organism>
<evidence type="ECO:0000313" key="1">
    <source>
        <dbReference type="EMBL" id="PJE77485.1"/>
    </source>
</evidence>